<dbReference type="Pfam" id="PF11799">
    <property type="entry name" value="IMS_C"/>
    <property type="match status" value="1"/>
</dbReference>
<evidence type="ECO:0000256" key="3">
    <source>
        <dbReference type="ARBA" id="ARBA00023128"/>
    </source>
</evidence>
<dbReference type="FunFam" id="3.30.1490.100:FF:000010">
    <property type="entry name" value="DNA-directed polymerase kappa"/>
    <property type="match status" value="1"/>
</dbReference>
<dbReference type="GO" id="GO:0003887">
    <property type="term" value="F:DNA-directed DNA polymerase activity"/>
    <property type="evidence" value="ECO:0007669"/>
    <property type="project" value="InterPro"/>
</dbReference>
<evidence type="ECO:0000256" key="1">
    <source>
        <dbReference type="ARBA" id="ARBA00004173"/>
    </source>
</evidence>
<keyword evidence="7" id="KW-1185">Reference proteome</keyword>
<evidence type="ECO:0000256" key="4">
    <source>
        <dbReference type="SAM" id="MobiDB-lite"/>
    </source>
</evidence>
<dbReference type="InterPro" id="IPR001126">
    <property type="entry name" value="UmuC"/>
</dbReference>
<dbReference type="PROSITE" id="PS50173">
    <property type="entry name" value="UMUC"/>
    <property type="match status" value="1"/>
</dbReference>
<feature type="compositionally biased region" description="Basic and acidic residues" evidence="4">
    <location>
        <begin position="486"/>
        <end position="497"/>
    </location>
</feature>
<evidence type="ECO:0000259" key="5">
    <source>
        <dbReference type="PROSITE" id="PS50173"/>
    </source>
</evidence>
<sequence length="622" mass="69995">MSEERSPAGRDGDVDDSPQDASEANHTSLKYSLLGPSLTKAGQEAVDQSVVSEIIYNASKGSKFFNREEEKDKILTTKIERILSKKQKLEQLDLTRELRAADNMLAQLELSRDLTQQIVHVDCDAFYASVELLDRPELEDLPFAVGGGVLTTCNYVARKFGCRSGMPGFVAKKLCPELVLLPLNFDKYNSKAAEIREVLVEYDPRFESASIDEAYLNITEYCARHGLEPAEAISKMRQEVHEKAKITVSAGIAANTRIAKICSNMNKPNGQFSVPHDRTAIMDFMAGLSCRKVNGIGRVLERELASVGINTCGDIFSHRQYLQQLFGDKTYEFLLRCYLGLGRTSVQPAVEYERKSVGTESTFREISDPVQLRDKLRWTADELEKDMRRAECKGRTLCLKVKLHTFEVLTRQVVPPKAVFLADDLYSYSLPMLAKLEQEIPSLRLRLLGLRCTHLVSTKPPDTALFFGLRPRLPYADDSTIRDQDGEWERWPDEPLPGHDSVSGDTPPAPSEDISREVEGYRRHGKEITANPQKGGSVERELWDCPICARPQAADERRFNEHIDLCLSRQAIRDTVQQEGAALSVVATTMMMTPPPPVDKKLKKRTRQPTEADPRQTKLRFG</sequence>
<dbReference type="EMBL" id="JAUKUD010000003">
    <property type="protein sequence ID" value="KAK0750381.1"/>
    <property type="molecule type" value="Genomic_DNA"/>
</dbReference>
<dbReference type="Gene3D" id="1.10.150.810">
    <property type="match status" value="1"/>
</dbReference>
<dbReference type="PANTHER" id="PTHR11076">
    <property type="entry name" value="DNA REPAIR POLYMERASE UMUC / TRANSFERASE FAMILY MEMBER"/>
    <property type="match status" value="1"/>
</dbReference>
<dbReference type="FunFam" id="3.30.70.270:FF:000014">
    <property type="entry name" value="DNA polymerase kappa subunit"/>
    <property type="match status" value="1"/>
</dbReference>
<dbReference type="InterPro" id="IPR036775">
    <property type="entry name" value="DNA_pol_Y-fam_lit_finger_sf"/>
</dbReference>
<dbReference type="AlphaFoldDB" id="A0AA40F3L3"/>
<dbReference type="FunFam" id="1.10.150.810:FF:000003">
    <property type="entry name" value="DNA polymerase kappa subunit"/>
    <property type="match status" value="1"/>
</dbReference>
<name>A0AA40F3L3_9PEZI</name>
<dbReference type="SUPFAM" id="SSF56672">
    <property type="entry name" value="DNA/RNA polymerases"/>
    <property type="match status" value="1"/>
</dbReference>
<dbReference type="Gene3D" id="3.40.1170.60">
    <property type="match status" value="1"/>
</dbReference>
<dbReference type="GO" id="GO:0003684">
    <property type="term" value="F:damaged DNA binding"/>
    <property type="evidence" value="ECO:0007669"/>
    <property type="project" value="InterPro"/>
</dbReference>
<feature type="region of interest" description="Disordered" evidence="4">
    <location>
        <begin position="591"/>
        <end position="622"/>
    </location>
</feature>
<dbReference type="InterPro" id="IPR017961">
    <property type="entry name" value="DNA_pol_Y-fam_little_finger"/>
</dbReference>
<reference evidence="6" key="1">
    <citation type="submission" date="2023-06" db="EMBL/GenBank/DDBJ databases">
        <title>Genome-scale phylogeny and comparative genomics of the fungal order Sordariales.</title>
        <authorList>
            <consortium name="Lawrence Berkeley National Laboratory"/>
            <person name="Hensen N."/>
            <person name="Bonometti L."/>
            <person name="Westerberg I."/>
            <person name="Brannstrom I.O."/>
            <person name="Guillou S."/>
            <person name="Cros-Aarteil S."/>
            <person name="Calhoun S."/>
            <person name="Haridas S."/>
            <person name="Kuo A."/>
            <person name="Mondo S."/>
            <person name="Pangilinan J."/>
            <person name="Riley R."/>
            <person name="LaButti K."/>
            <person name="Andreopoulos B."/>
            <person name="Lipzen A."/>
            <person name="Chen C."/>
            <person name="Yanf M."/>
            <person name="Daum C."/>
            <person name="Ng V."/>
            <person name="Clum A."/>
            <person name="Steindorff A."/>
            <person name="Ohm R."/>
            <person name="Martin F."/>
            <person name="Silar P."/>
            <person name="Natvig D."/>
            <person name="Lalanne C."/>
            <person name="Gautier V."/>
            <person name="Ament-velasquez S.L."/>
            <person name="Kruys A."/>
            <person name="Hutchinson M.I."/>
            <person name="Powell A.J."/>
            <person name="Barry K."/>
            <person name="Miller A.N."/>
            <person name="Grigoriev I.V."/>
            <person name="Debuchy R."/>
            <person name="Gladieux P."/>
            <person name="Thoren M.H."/>
            <person name="Johannesson H."/>
        </authorList>
    </citation>
    <scope>NUCLEOTIDE SEQUENCE</scope>
    <source>
        <strain evidence="6">SMH3187-1</strain>
    </source>
</reference>
<dbReference type="InterPro" id="IPR043128">
    <property type="entry name" value="Rev_trsase/Diguanyl_cyclase"/>
</dbReference>
<dbReference type="NCBIfam" id="NF002677">
    <property type="entry name" value="PRK02406.1"/>
    <property type="match status" value="1"/>
</dbReference>
<proteinExistence type="predicted"/>
<comment type="subcellular location">
    <subcellularLocation>
        <location evidence="1">Mitochondrion</location>
    </subcellularLocation>
</comment>
<dbReference type="Proteomes" id="UP001172155">
    <property type="component" value="Unassembled WGS sequence"/>
</dbReference>
<evidence type="ECO:0000256" key="2">
    <source>
        <dbReference type="ARBA" id="ARBA00016178"/>
    </source>
</evidence>
<evidence type="ECO:0000313" key="6">
    <source>
        <dbReference type="EMBL" id="KAK0750381.1"/>
    </source>
</evidence>
<feature type="region of interest" description="Disordered" evidence="4">
    <location>
        <begin position="486"/>
        <end position="513"/>
    </location>
</feature>
<feature type="compositionally biased region" description="Basic and acidic residues" evidence="4">
    <location>
        <begin position="1"/>
        <end position="12"/>
    </location>
</feature>
<gene>
    <name evidence="6" type="ORF">B0T18DRAFT_125940</name>
</gene>
<dbReference type="Pfam" id="PF00817">
    <property type="entry name" value="IMS"/>
    <property type="match status" value="1"/>
</dbReference>
<comment type="caution">
    <text evidence="6">The sequence shown here is derived from an EMBL/GenBank/DDBJ whole genome shotgun (WGS) entry which is preliminary data.</text>
</comment>
<feature type="region of interest" description="Disordered" evidence="4">
    <location>
        <begin position="1"/>
        <end position="28"/>
    </location>
</feature>
<evidence type="ECO:0000313" key="7">
    <source>
        <dbReference type="Proteomes" id="UP001172155"/>
    </source>
</evidence>
<dbReference type="InterPro" id="IPR050116">
    <property type="entry name" value="DNA_polymerase-Y"/>
</dbReference>
<dbReference type="GO" id="GO:0005634">
    <property type="term" value="C:nucleus"/>
    <property type="evidence" value="ECO:0007669"/>
    <property type="project" value="TreeGrafter"/>
</dbReference>
<feature type="domain" description="UmuC" evidence="5">
    <location>
        <begin position="118"/>
        <end position="297"/>
    </location>
</feature>
<protein>
    <recommendedName>
        <fullName evidence="2">DNA polymerase kappa</fullName>
    </recommendedName>
</protein>
<dbReference type="Gene3D" id="1.10.150.20">
    <property type="entry name" value="5' to 3' exonuclease, C-terminal subdomain"/>
    <property type="match status" value="1"/>
</dbReference>
<dbReference type="CDD" id="cd03586">
    <property type="entry name" value="PolY_Pol_IV_kappa"/>
    <property type="match status" value="1"/>
</dbReference>
<dbReference type="Gene3D" id="3.30.160.60">
    <property type="entry name" value="Classic Zinc Finger"/>
    <property type="match status" value="1"/>
</dbReference>
<organism evidence="6 7">
    <name type="scientific">Schizothecium vesticola</name>
    <dbReference type="NCBI Taxonomy" id="314040"/>
    <lineage>
        <taxon>Eukaryota</taxon>
        <taxon>Fungi</taxon>
        <taxon>Dikarya</taxon>
        <taxon>Ascomycota</taxon>
        <taxon>Pezizomycotina</taxon>
        <taxon>Sordariomycetes</taxon>
        <taxon>Sordariomycetidae</taxon>
        <taxon>Sordariales</taxon>
        <taxon>Schizotheciaceae</taxon>
        <taxon>Schizothecium</taxon>
    </lineage>
</organism>
<dbReference type="Gene3D" id="3.30.70.270">
    <property type="match status" value="1"/>
</dbReference>
<dbReference type="FunFam" id="1.10.150.810:FF:000001">
    <property type="entry name" value="DNA polymerase kappa"/>
    <property type="match status" value="1"/>
</dbReference>
<accession>A0AA40F3L3</accession>
<dbReference type="GO" id="GO:0042276">
    <property type="term" value="P:error-prone translesion synthesis"/>
    <property type="evidence" value="ECO:0007669"/>
    <property type="project" value="TreeGrafter"/>
</dbReference>
<dbReference type="SUPFAM" id="SSF100879">
    <property type="entry name" value="Lesion bypass DNA polymerase (Y-family), little finger domain"/>
    <property type="match status" value="1"/>
</dbReference>
<dbReference type="InterPro" id="IPR022880">
    <property type="entry name" value="DNApol_IV"/>
</dbReference>
<dbReference type="InterPro" id="IPR043502">
    <property type="entry name" value="DNA/RNA_pol_sf"/>
</dbReference>
<keyword evidence="3" id="KW-0496">Mitochondrion</keyword>
<dbReference type="FunFam" id="3.40.1170.60:FF:000012">
    <property type="entry name" value="Putative DNA-directed polymerase kappa"/>
    <property type="match status" value="1"/>
</dbReference>
<dbReference type="GO" id="GO:0005739">
    <property type="term" value="C:mitochondrion"/>
    <property type="evidence" value="ECO:0007669"/>
    <property type="project" value="UniProtKB-SubCell"/>
</dbReference>
<dbReference type="PANTHER" id="PTHR11076:SF33">
    <property type="entry name" value="DNA POLYMERASE KAPPA"/>
    <property type="match status" value="1"/>
</dbReference>
<dbReference type="Gene3D" id="3.30.1490.100">
    <property type="entry name" value="DNA polymerase, Y-family, little finger domain"/>
    <property type="match status" value="1"/>
</dbReference>
<dbReference type="GO" id="GO:0006281">
    <property type="term" value="P:DNA repair"/>
    <property type="evidence" value="ECO:0007669"/>
    <property type="project" value="InterPro"/>
</dbReference>
<feature type="compositionally biased region" description="Polar residues" evidence="4">
    <location>
        <begin position="19"/>
        <end position="28"/>
    </location>
</feature>
<dbReference type="GO" id="GO:0070987">
    <property type="term" value="P:error-free translesion synthesis"/>
    <property type="evidence" value="ECO:0007669"/>
    <property type="project" value="UniProtKB-ARBA"/>
</dbReference>